<reference evidence="2 3" key="1">
    <citation type="journal article" date="2014" name="Proc. Natl. Acad. Sci. U.S.A.">
        <title>Trajectory and genomic determinants of fungal-pathogen speciation and host adaptation.</title>
        <authorList>
            <person name="Hu X."/>
            <person name="Xiao G."/>
            <person name="Zheng P."/>
            <person name="Shang Y."/>
            <person name="Su Y."/>
            <person name="Zhang X."/>
            <person name="Liu X."/>
            <person name="Zhan S."/>
            <person name="St Leger R.J."/>
            <person name="Wang C."/>
        </authorList>
    </citation>
    <scope>NUCLEOTIDE SEQUENCE [LARGE SCALE GENOMIC DNA]</scope>
    <source>
        <strain evidence="2 3">ARSEF 977</strain>
    </source>
</reference>
<name>A0A0B4GSY0_METGA</name>
<evidence type="ECO:0000313" key="3">
    <source>
        <dbReference type="Proteomes" id="UP000031192"/>
    </source>
</evidence>
<dbReference type="Proteomes" id="UP000031192">
    <property type="component" value="Unassembled WGS sequence"/>
</dbReference>
<dbReference type="AlphaFoldDB" id="A0A0B4GSY0"/>
<gene>
    <name evidence="2" type="ORF">MGU_07076</name>
</gene>
<organism evidence="2 3">
    <name type="scientific">Metarhizium guizhouense (strain ARSEF 977)</name>
    <dbReference type="NCBI Taxonomy" id="1276136"/>
    <lineage>
        <taxon>Eukaryota</taxon>
        <taxon>Fungi</taxon>
        <taxon>Dikarya</taxon>
        <taxon>Ascomycota</taxon>
        <taxon>Pezizomycotina</taxon>
        <taxon>Sordariomycetes</taxon>
        <taxon>Hypocreomycetidae</taxon>
        <taxon>Hypocreales</taxon>
        <taxon>Clavicipitaceae</taxon>
        <taxon>Metarhizium</taxon>
    </lineage>
</organism>
<dbReference type="GO" id="GO:0006508">
    <property type="term" value="P:proteolysis"/>
    <property type="evidence" value="ECO:0007669"/>
    <property type="project" value="InterPro"/>
</dbReference>
<accession>A0A0B4GSY0</accession>
<sequence length="618" mass="69651">MPRIMRCEPYRAVHGLFLAWKDVAQPEAAIKEQLSDLKDTLEHYYKYDQIETWEIPSHKPYNALDRKLRDFIDDNDGEKTLLIVYYRGHATRDGRSLVLKLRNSQESPGLSWTAIQHKLMVDVEADVLLILDCCHAYSAAYSDLTGRDASSESRGCVGLLASVGDNEKSHLRGEHTFTKNLIAQLEESHAEPVEVARLSNGLEKRCRNWRDLRPEDAWKINMPRFQNLSIHIDRQMWLMRIDEQADADKTPRAPPPVMQPRVPTTRADAPQPAKPETYPNSGPVASPLDLPARKAAEDWIERQRMLQQLLDSEIDRTNNARLVKVAILSSGVDETSALVRAAARRGRLETHDFTGSKSCVDELGVGTHSVNLMLHLTKYAKIYAAKVATNSFSRKELASPVCMALKFCIDMWDVDLIVLPFGFKKSVFDIHLEIKRAHAKRKLIMAAAEFNSASDSSMSFPACATGVVAVDAVDGLGSRAHFSFRPRHSSYVEFSTLGVGVPFFEDNETAPSWQHGRGVDGSSVAVVVAAALLCNAWKYTWSCVTEMSNLGPSFEMPLTWEGSHTLLRLMSFHRDGYSLTAPWLLWNNKVEDDSHYAKSRIRESLSRLPDFKNWLVTR</sequence>
<dbReference type="GO" id="GO:0004252">
    <property type="term" value="F:serine-type endopeptidase activity"/>
    <property type="evidence" value="ECO:0007669"/>
    <property type="project" value="InterPro"/>
</dbReference>
<proteinExistence type="predicted"/>
<evidence type="ECO:0000313" key="2">
    <source>
        <dbReference type="EMBL" id="KID85768.1"/>
    </source>
</evidence>
<evidence type="ECO:0000256" key="1">
    <source>
        <dbReference type="SAM" id="MobiDB-lite"/>
    </source>
</evidence>
<dbReference type="HOGENOM" id="CLU_449831_0_0_1"/>
<comment type="caution">
    <text evidence="2">The sequence shown here is derived from an EMBL/GenBank/DDBJ whole genome shotgun (WGS) entry which is preliminary data.</text>
</comment>
<dbReference type="Gene3D" id="3.40.50.200">
    <property type="entry name" value="Peptidase S8/S53 domain"/>
    <property type="match status" value="1"/>
</dbReference>
<dbReference type="InterPro" id="IPR036852">
    <property type="entry name" value="Peptidase_S8/S53_dom_sf"/>
</dbReference>
<dbReference type="EMBL" id="AZNH01000027">
    <property type="protein sequence ID" value="KID85768.1"/>
    <property type="molecule type" value="Genomic_DNA"/>
</dbReference>
<keyword evidence="3" id="KW-1185">Reference proteome</keyword>
<protein>
    <submittedName>
        <fullName evidence="2">Peptidase S8</fullName>
    </submittedName>
</protein>
<dbReference type="SUPFAM" id="SSF52743">
    <property type="entry name" value="Subtilisin-like"/>
    <property type="match status" value="1"/>
</dbReference>
<dbReference type="OrthoDB" id="3559580at2759"/>
<feature type="region of interest" description="Disordered" evidence="1">
    <location>
        <begin position="246"/>
        <end position="288"/>
    </location>
</feature>